<dbReference type="EMBL" id="JARFPL010000057">
    <property type="protein sequence ID" value="MDF0594252.1"/>
    <property type="molecule type" value="Genomic_DNA"/>
</dbReference>
<evidence type="ECO:0000313" key="1">
    <source>
        <dbReference type="EMBL" id="MDF0594252.1"/>
    </source>
</evidence>
<gene>
    <name evidence="1" type="ORF">P0O24_11750</name>
</gene>
<organism evidence="1 2">
    <name type="scientific">Candidatus Methanocrinis alkalitolerans</name>
    <dbReference type="NCBI Taxonomy" id="3033395"/>
    <lineage>
        <taxon>Archaea</taxon>
        <taxon>Methanobacteriati</taxon>
        <taxon>Methanobacteriota</taxon>
        <taxon>Stenosarchaea group</taxon>
        <taxon>Methanomicrobia</taxon>
        <taxon>Methanotrichales</taxon>
        <taxon>Methanotrichaceae</taxon>
        <taxon>Methanocrinis</taxon>
    </lineage>
</organism>
<reference evidence="1 2" key="1">
    <citation type="submission" date="2023-03" db="EMBL/GenBank/DDBJ databases">
        <title>Whole genome sequencing of Methanotrichaceae archaeon M04Ac.</title>
        <authorList>
            <person name="Khomyakova M.A."/>
            <person name="Merkel A.Y."/>
            <person name="Slobodkin A.I."/>
        </authorList>
    </citation>
    <scope>NUCLEOTIDE SEQUENCE [LARGE SCALE GENOMIC DNA]</scope>
    <source>
        <strain evidence="1 2">M04Ac</strain>
    </source>
</reference>
<name>A0ABT5XID0_9EURY</name>
<comment type="caution">
    <text evidence="1">The sequence shown here is derived from an EMBL/GenBank/DDBJ whole genome shotgun (WGS) entry which is preliminary data.</text>
</comment>
<keyword evidence="2" id="KW-1185">Reference proteome</keyword>
<evidence type="ECO:0008006" key="3">
    <source>
        <dbReference type="Google" id="ProtNLM"/>
    </source>
</evidence>
<accession>A0ABT5XID0</accession>
<sequence length="73" mass="8837">RKSMNCSKILRRHTHALDFFQAWYNFVKPHKSLRLEVNQGRKKWMQRTPAMAEGLVDHVWTIKELMTFRVPIQ</sequence>
<feature type="non-terminal residue" evidence="1">
    <location>
        <position position="1"/>
    </location>
</feature>
<dbReference type="Proteomes" id="UP001215956">
    <property type="component" value="Unassembled WGS sequence"/>
</dbReference>
<proteinExistence type="predicted"/>
<evidence type="ECO:0000313" key="2">
    <source>
        <dbReference type="Proteomes" id="UP001215956"/>
    </source>
</evidence>
<protein>
    <recommendedName>
        <fullName evidence="3">Transposase</fullName>
    </recommendedName>
</protein>